<dbReference type="EMBL" id="MCOG01000309">
    <property type="protein sequence ID" value="ORY19953.1"/>
    <property type="molecule type" value="Genomic_DNA"/>
</dbReference>
<evidence type="ECO:0000256" key="7">
    <source>
        <dbReference type="ARBA" id="ARBA00022963"/>
    </source>
</evidence>
<dbReference type="PANTHER" id="PTHR14226:SF29">
    <property type="entry name" value="NEUROPATHY TARGET ESTERASE SWS"/>
    <property type="match status" value="1"/>
</dbReference>
<feature type="domain" description="PNPLA" evidence="15">
    <location>
        <begin position="1181"/>
        <end position="1346"/>
    </location>
</feature>
<dbReference type="GO" id="GO:0046486">
    <property type="term" value="P:glycerolipid metabolic process"/>
    <property type="evidence" value="ECO:0007669"/>
    <property type="project" value="UniProtKB-ARBA"/>
</dbReference>
<evidence type="ECO:0000256" key="10">
    <source>
        <dbReference type="ARBA" id="ARBA00023136"/>
    </source>
</evidence>
<evidence type="ECO:0000256" key="2">
    <source>
        <dbReference type="ARBA" id="ARBA00006636"/>
    </source>
</evidence>
<evidence type="ECO:0000313" key="16">
    <source>
        <dbReference type="EMBL" id="ORY19953.1"/>
    </source>
</evidence>
<comment type="function">
    <text evidence="12">Intracellular phospholipase B that catalyzes the double deacylation of phosphatidylcholine (PC) to glycerophosphocholine (GroPCho). Plays an important role in membrane lipid homeostasis.</text>
</comment>
<keyword evidence="6 11" id="KW-0378">Hydrolase</keyword>
<evidence type="ECO:0000256" key="5">
    <source>
        <dbReference type="ARBA" id="ARBA00022692"/>
    </source>
</evidence>
<dbReference type="InterPro" id="IPR018490">
    <property type="entry name" value="cNMP-bd_dom_sf"/>
</dbReference>
<dbReference type="STRING" id="1754190.A0A1Y2ABN0"/>
<name>A0A1Y2ABN0_9FUNG</name>
<feature type="transmembrane region" description="Helical" evidence="12">
    <location>
        <begin position="25"/>
        <end position="45"/>
    </location>
</feature>
<evidence type="ECO:0000259" key="14">
    <source>
        <dbReference type="PROSITE" id="PS50042"/>
    </source>
</evidence>
<dbReference type="CDD" id="cd00038">
    <property type="entry name" value="CAP_ED"/>
    <property type="match status" value="1"/>
</dbReference>
<dbReference type="GO" id="GO:0016042">
    <property type="term" value="P:lipid catabolic process"/>
    <property type="evidence" value="ECO:0007669"/>
    <property type="project" value="UniProtKB-UniRule"/>
</dbReference>
<dbReference type="Pfam" id="PF24179">
    <property type="entry name" value="NTE_Ploop"/>
    <property type="match status" value="1"/>
</dbReference>
<feature type="domain" description="Cyclic nucleotide-binding" evidence="14">
    <location>
        <begin position="587"/>
        <end position="624"/>
    </location>
</feature>
<feature type="transmembrane region" description="Helical" evidence="12">
    <location>
        <begin position="267"/>
        <end position="284"/>
    </location>
</feature>
<organism evidence="16 17">
    <name type="scientific">Neocallimastix californiae</name>
    <dbReference type="NCBI Taxonomy" id="1754190"/>
    <lineage>
        <taxon>Eukaryota</taxon>
        <taxon>Fungi</taxon>
        <taxon>Fungi incertae sedis</taxon>
        <taxon>Chytridiomycota</taxon>
        <taxon>Chytridiomycota incertae sedis</taxon>
        <taxon>Neocallimastigomycetes</taxon>
        <taxon>Neocallimastigales</taxon>
        <taxon>Neocallimastigaceae</taxon>
        <taxon>Neocallimastix</taxon>
    </lineage>
</organism>
<dbReference type="PROSITE" id="PS50042">
    <property type="entry name" value="CNMP_BINDING_3"/>
    <property type="match status" value="2"/>
</dbReference>
<dbReference type="InterPro" id="IPR050301">
    <property type="entry name" value="NTE"/>
</dbReference>
<evidence type="ECO:0000256" key="9">
    <source>
        <dbReference type="ARBA" id="ARBA00023098"/>
    </source>
</evidence>
<dbReference type="InterPro" id="IPR016035">
    <property type="entry name" value="Acyl_Trfase/lysoPLipase"/>
</dbReference>
<keyword evidence="17" id="KW-1185">Reference proteome</keyword>
<keyword evidence="13" id="KW-0175">Coiled coil</keyword>
<dbReference type="SMART" id="SM00100">
    <property type="entry name" value="cNMP"/>
    <property type="match status" value="1"/>
</dbReference>
<evidence type="ECO:0000256" key="12">
    <source>
        <dbReference type="RuleBase" id="RU362043"/>
    </source>
</evidence>
<evidence type="ECO:0000256" key="8">
    <source>
        <dbReference type="ARBA" id="ARBA00022989"/>
    </source>
</evidence>
<comment type="subcellular location">
    <subcellularLocation>
        <location evidence="12">Endoplasmic reticulum membrane</location>
    </subcellularLocation>
    <subcellularLocation>
        <location evidence="1">Membrane</location>
    </subcellularLocation>
</comment>
<reference evidence="16 17" key="1">
    <citation type="submission" date="2016-08" db="EMBL/GenBank/DDBJ databases">
        <title>A Parts List for Fungal Cellulosomes Revealed by Comparative Genomics.</title>
        <authorList>
            <consortium name="DOE Joint Genome Institute"/>
            <person name="Haitjema C.H."/>
            <person name="Gilmore S.P."/>
            <person name="Henske J.K."/>
            <person name="Solomon K.V."/>
            <person name="De Groot R."/>
            <person name="Kuo A."/>
            <person name="Mondo S.J."/>
            <person name="Salamov A.A."/>
            <person name="Labutti K."/>
            <person name="Zhao Z."/>
            <person name="Chiniquy J."/>
            <person name="Barry K."/>
            <person name="Brewer H.M."/>
            <person name="Purvine S.O."/>
            <person name="Wright A.T."/>
            <person name="Boxma B."/>
            <person name="Van Alen T."/>
            <person name="Hackstein J.H."/>
            <person name="Baker S.E."/>
            <person name="Grigoriev I.V."/>
            <person name="O'Malley M.A."/>
        </authorList>
    </citation>
    <scope>NUCLEOTIDE SEQUENCE [LARGE SCALE GENOMIC DNA]</scope>
    <source>
        <strain evidence="16 17">G1</strain>
    </source>
</reference>
<dbReference type="InterPro" id="IPR000595">
    <property type="entry name" value="cNMP-bd_dom"/>
</dbReference>
<feature type="short sequence motif" description="DGA/G" evidence="11">
    <location>
        <begin position="1333"/>
        <end position="1335"/>
    </location>
</feature>
<feature type="active site" description="Proton acceptor" evidence="11">
    <location>
        <position position="1333"/>
    </location>
</feature>
<evidence type="ECO:0000313" key="17">
    <source>
        <dbReference type="Proteomes" id="UP000193920"/>
    </source>
</evidence>
<dbReference type="GO" id="GO:0004622">
    <property type="term" value="F:phosphatidylcholine lysophospholipase activity"/>
    <property type="evidence" value="ECO:0007669"/>
    <property type="project" value="UniProtKB-EC"/>
</dbReference>
<dbReference type="Pfam" id="PF00027">
    <property type="entry name" value="cNMP_binding"/>
    <property type="match status" value="1"/>
</dbReference>
<comment type="catalytic activity">
    <reaction evidence="12">
        <text>a 1-acyl-sn-glycero-3-phosphocholine + H2O = sn-glycerol 3-phosphocholine + a fatty acid + H(+)</text>
        <dbReference type="Rhea" id="RHEA:15177"/>
        <dbReference type="ChEBI" id="CHEBI:15377"/>
        <dbReference type="ChEBI" id="CHEBI:15378"/>
        <dbReference type="ChEBI" id="CHEBI:16870"/>
        <dbReference type="ChEBI" id="CHEBI:28868"/>
        <dbReference type="ChEBI" id="CHEBI:58168"/>
        <dbReference type="EC" id="3.1.1.5"/>
    </reaction>
</comment>
<feature type="domain" description="Cyclic nucleotide-binding" evidence="14">
    <location>
        <begin position="812"/>
        <end position="940"/>
    </location>
</feature>
<feature type="coiled-coil region" evidence="13">
    <location>
        <begin position="219"/>
        <end position="258"/>
    </location>
</feature>
<dbReference type="OrthoDB" id="421051at2759"/>
<comment type="similarity">
    <text evidence="2 12">Belongs to the NTE family.</text>
</comment>
<dbReference type="InterPro" id="IPR002641">
    <property type="entry name" value="PNPLA_dom"/>
</dbReference>
<evidence type="ECO:0000256" key="13">
    <source>
        <dbReference type="SAM" id="Coils"/>
    </source>
</evidence>
<dbReference type="SUPFAM" id="SSF51206">
    <property type="entry name" value="cAMP-binding domain-like"/>
    <property type="match status" value="3"/>
</dbReference>
<feature type="short sequence motif" description="GXGXXG" evidence="11">
    <location>
        <begin position="1185"/>
        <end position="1190"/>
    </location>
</feature>
<dbReference type="SUPFAM" id="SSF52151">
    <property type="entry name" value="FabD/lysophospholipase-like"/>
    <property type="match status" value="1"/>
</dbReference>
<dbReference type="EC" id="3.1.1.5" evidence="3 12"/>
<evidence type="ECO:0000256" key="11">
    <source>
        <dbReference type="PROSITE-ProRule" id="PRU01161"/>
    </source>
</evidence>
<comment type="caution">
    <text evidence="16">The sequence shown here is derived from an EMBL/GenBank/DDBJ whole genome shotgun (WGS) entry which is preliminary data.</text>
</comment>
<evidence type="ECO:0000256" key="1">
    <source>
        <dbReference type="ARBA" id="ARBA00004370"/>
    </source>
</evidence>
<dbReference type="GO" id="GO:0005789">
    <property type="term" value="C:endoplasmic reticulum membrane"/>
    <property type="evidence" value="ECO:0007669"/>
    <property type="project" value="UniProtKB-SubCell"/>
</dbReference>
<dbReference type="PANTHER" id="PTHR14226">
    <property type="entry name" value="NEUROPATHY TARGET ESTERASE/SWISS CHEESE D.MELANOGASTER"/>
    <property type="match status" value="1"/>
</dbReference>
<keyword evidence="10 12" id="KW-0472">Membrane</keyword>
<protein>
    <recommendedName>
        <fullName evidence="4 12">Lysophospholipase NTE1</fullName>
        <ecNumber evidence="3 12">3.1.1.5</ecNumber>
    </recommendedName>
    <alternativeName>
        <fullName evidence="12">Intracellular phospholipase B</fullName>
    </alternativeName>
</protein>
<evidence type="ECO:0000256" key="3">
    <source>
        <dbReference type="ARBA" id="ARBA00013274"/>
    </source>
</evidence>
<sequence>MDVIPNQLKNNEALISETSNLFQRFLFNFIPNLVKGLFSLVFHRIPTSSYYFLSRTFTFTFQSYTLILIFISIIIILLIKFRYHNKYIKSSKDKLGDENSLFEYNTDQTYEIYDEKPIQTNYPNEFMNAFLASIKVFGYLDKPVFHELANQLQTRMLSKDEVLCRDKNNYSNDFITVVDGEVEVYIPKDNIGNGNKMVYNSKYNKTNNNNDMPNSNDNIIIEEETLSEYEEENNNHKIDDLEQEYDDINLIIDRDELESKYYQLTKVKTGGTLTSLFVILALLVDKKKNKNGTEKLNEFEAIYENVKGTENENVSNNTNTLQQDNNNETYIPKNQDYVESSEYSEAMISSFEYPTMYFKAKKRTTLAVIPEKAFIDLKQKYPLAVSHMIQVILTRFQRVTFLTLYKYLGLSDELIQVEKKVNEFISGGRLPENLNTSNDNNKNDKINNKNDFLNISESTFLTVNKKEQKDVEENQEKWRNDEKYIKNSIFNEIAKYIGINDDISNINNFNASVNENIMKSPKSPNFEQINNENSELEPSETGSELSFISENKFKDEGSRFNTKININNNSYDSLNSHSNDKQISSSLYNYASKVELLYYPRGSILLNEGDKYDGLFFVIDGLIEGVSINKDEGLFNMSINSADQNIRNNRIHISSNREKENIHSKAQALFSKKMELNNRKRFNDRYNNNKYKSRLNNLIRKKPSNISDNVSDIGNHYALKSNDSKTINSHKSISNQYEKSDTGTLDGTTTELTFSTSDHKTLFYIKPGGLSCYFSILNDNQSYVTLKAKTDSYVGFLPKYVLERLCERYPSILETLARRLLSQLSLLIFHIDFSLEWRQSSAGQILCHEGDNSDAIYIVMSGRLRSVKKNKKKEGYTILNEFSQGEIVGETEVLTNSKRQSTIHAIRESEIAVMPKSLINSLAISHPEITLELSHIIAKRYMELQPNKDIFGQDFKRNNTKLRTIAILPISDLVPINDFSKRLYNALISLGDKVSYLNTATVISVLGKHAFNKLGSLKLNSWLSDQEASSRIVMCIADGGSKSSWTKRCILQADCIFLVGLGDGDPAISDMEKLLLRMKVTARRELVLLHQERYVKPGSTLEWLKRRKWISSHYHIQMPLDASKIIMKTDKNSKFNIIKYLQKYRRGNKKETFNSISEPFTGNRSDFARLGRRILSKSIGLVLGGGGARGLAQAGMIKVMEDIGIPIDMVGGVSIGSFIGGLYAQQGNLMPTLGKLKQFSEKMSSFLYFLLDLTYPITAPLSGREFNRGIWKAFKNANIEDSWIPFFCVTTNITWSRSEIHLSGLMWKYIRASMSLSGFLPPVCSEKGHLLMDGGYVNNLPADIMRNLGAKTVIAIDVGSEDDTTPIFYGDSLSGWKVLFSRMNPFGKKVGKLPTLTDIQSRLAYVACVKSLEEVKVMDGCYYLRPPVTSYGTLEFGKMKEISTRGTEYMEEVLKDWKQRNILENEFGMFKEKKRHGRRFSI</sequence>
<proteinExistence type="inferred from homology"/>
<evidence type="ECO:0000259" key="15">
    <source>
        <dbReference type="PROSITE" id="PS51635"/>
    </source>
</evidence>
<gene>
    <name evidence="16" type="ORF">LY90DRAFT_677052</name>
</gene>
<keyword evidence="7 11" id="KW-0442">Lipid degradation</keyword>
<keyword evidence="8 12" id="KW-1133">Transmembrane helix</keyword>
<feature type="short sequence motif" description="GXSXG" evidence="11">
    <location>
        <begin position="1212"/>
        <end position="1216"/>
    </location>
</feature>
<keyword evidence="9 11" id="KW-0443">Lipid metabolism</keyword>
<dbReference type="Pfam" id="PF01734">
    <property type="entry name" value="Patatin"/>
    <property type="match status" value="1"/>
</dbReference>
<keyword evidence="5 12" id="KW-0812">Transmembrane</keyword>
<accession>A0A1Y2ABN0</accession>
<dbReference type="Gene3D" id="3.40.1090.10">
    <property type="entry name" value="Cytosolic phospholipase A2 catalytic domain"/>
    <property type="match status" value="2"/>
</dbReference>
<evidence type="ECO:0000256" key="6">
    <source>
        <dbReference type="ARBA" id="ARBA00022801"/>
    </source>
</evidence>
<dbReference type="Proteomes" id="UP000193920">
    <property type="component" value="Unassembled WGS sequence"/>
</dbReference>
<keyword evidence="12" id="KW-0256">Endoplasmic reticulum</keyword>
<feature type="transmembrane region" description="Helical" evidence="12">
    <location>
        <begin position="57"/>
        <end position="79"/>
    </location>
</feature>
<dbReference type="Gene3D" id="2.60.120.10">
    <property type="entry name" value="Jelly Rolls"/>
    <property type="match status" value="3"/>
</dbReference>
<evidence type="ECO:0000256" key="4">
    <source>
        <dbReference type="ARBA" id="ARBA00018317"/>
    </source>
</evidence>
<dbReference type="PROSITE" id="PS51635">
    <property type="entry name" value="PNPLA"/>
    <property type="match status" value="1"/>
</dbReference>
<dbReference type="InterPro" id="IPR014710">
    <property type="entry name" value="RmlC-like_jellyroll"/>
</dbReference>
<feature type="active site" description="Nucleophile" evidence="11">
    <location>
        <position position="1214"/>
    </location>
</feature>
<dbReference type="InterPro" id="IPR056556">
    <property type="entry name" value="NTE1_P-loop_dom"/>
</dbReference>